<sequence length="168" mass="18398">MGQTREEHGTLLLKKPGRMRWIYNSGKLFVLDGKFATSYTPGDTEAQRLPAKQLDDLRSPLRFLLGHTDLEKELDHLTATPAGPEGITLSGTPHYRMTPGNQPERIQQIAVTVDPATGQIHALRIAEIDGSTTEFHFSAQQENAPVTDGDFRFNPPAGVTVVNGLPPS</sequence>
<dbReference type="InterPro" id="IPR004564">
    <property type="entry name" value="OM_lipoprot_carrier_LolA-like"/>
</dbReference>
<dbReference type="RefSeq" id="WP_263412816.1">
    <property type="nucleotide sequence ID" value="NZ_BAABBH010000001.1"/>
</dbReference>
<dbReference type="Pfam" id="PF03548">
    <property type="entry name" value="LolA"/>
    <property type="match status" value="1"/>
</dbReference>
<protein>
    <submittedName>
        <fullName evidence="2">LolA family protein</fullName>
    </submittedName>
</protein>
<evidence type="ECO:0000256" key="1">
    <source>
        <dbReference type="ARBA" id="ARBA00022729"/>
    </source>
</evidence>
<organism evidence="2 3">
    <name type="scientific">Terriglobus aquaticus</name>
    <dbReference type="NCBI Taxonomy" id="940139"/>
    <lineage>
        <taxon>Bacteria</taxon>
        <taxon>Pseudomonadati</taxon>
        <taxon>Acidobacteriota</taxon>
        <taxon>Terriglobia</taxon>
        <taxon>Terriglobales</taxon>
        <taxon>Acidobacteriaceae</taxon>
        <taxon>Terriglobus</taxon>
    </lineage>
</organism>
<accession>A0ABW9KIP3</accession>
<evidence type="ECO:0000313" key="2">
    <source>
        <dbReference type="EMBL" id="MFN2975665.1"/>
    </source>
</evidence>
<dbReference type="Proteomes" id="UP001634747">
    <property type="component" value="Unassembled WGS sequence"/>
</dbReference>
<dbReference type="EMBL" id="JBJYXY010000001">
    <property type="protein sequence ID" value="MFN2975665.1"/>
    <property type="molecule type" value="Genomic_DNA"/>
</dbReference>
<dbReference type="SUPFAM" id="SSF89392">
    <property type="entry name" value="Prokaryotic lipoproteins and lipoprotein localization factors"/>
    <property type="match status" value="1"/>
</dbReference>
<dbReference type="PANTHER" id="PTHR35869">
    <property type="entry name" value="OUTER-MEMBRANE LIPOPROTEIN CARRIER PROTEIN"/>
    <property type="match status" value="1"/>
</dbReference>
<dbReference type="CDD" id="cd16325">
    <property type="entry name" value="LolA"/>
    <property type="match status" value="1"/>
</dbReference>
<gene>
    <name evidence="2" type="ORF">ACK2TP_07805</name>
</gene>
<proteinExistence type="predicted"/>
<name>A0ABW9KIP3_9BACT</name>
<dbReference type="InterPro" id="IPR029046">
    <property type="entry name" value="LolA/LolB/LppX"/>
</dbReference>
<dbReference type="Gene3D" id="2.50.20.10">
    <property type="entry name" value="Lipoprotein localisation LolA/LolB/LppX"/>
    <property type="match status" value="1"/>
</dbReference>
<evidence type="ECO:0000313" key="3">
    <source>
        <dbReference type="Proteomes" id="UP001634747"/>
    </source>
</evidence>
<comment type="caution">
    <text evidence="2">The sequence shown here is derived from an EMBL/GenBank/DDBJ whole genome shotgun (WGS) entry which is preliminary data.</text>
</comment>
<keyword evidence="1" id="KW-0732">Signal</keyword>
<reference evidence="2 3" key="1">
    <citation type="submission" date="2024-12" db="EMBL/GenBank/DDBJ databases">
        <authorList>
            <person name="Lee Y."/>
        </authorList>
    </citation>
    <scope>NUCLEOTIDE SEQUENCE [LARGE SCALE GENOMIC DNA]</scope>
    <source>
        <strain evidence="2 3">03SUJ4</strain>
    </source>
</reference>
<keyword evidence="3" id="KW-1185">Reference proteome</keyword>
<dbReference type="PANTHER" id="PTHR35869:SF1">
    <property type="entry name" value="OUTER-MEMBRANE LIPOPROTEIN CARRIER PROTEIN"/>
    <property type="match status" value="1"/>
</dbReference>